<dbReference type="PANTHER" id="PTHR37604:SF1">
    <property type="entry name" value="TRANSCRIPTION INITIATION FACTOR TFIID SUBUNIT"/>
    <property type="match status" value="1"/>
</dbReference>
<accession>A0ABU6QU29</accession>
<sequence length="628" mass="70851">MALLGEDGRGYELARKLERCGVWRTWLGDASYATFSPFLSSPSAWDSFMSSPSSDSSKSRAHLFLQLRVRALLFDKASASIFSNSPSSSSSLSLHNLNPTYLQLHADDVYFTLENAASSSSQDGVQAATISSSKNQSKSGSGTRYVDSDMDGMSQRYRNDELPETWYNQMIEKYKANKKLVLGDRELPKRSPLEMASYIKYITNHKKRRMPFKEDHNSVNEQPNNGNLVNDDSESFLEIIYPWNCVPESALTPTDRVEYNRNVKLFGVLDTLPPFATKSPVMIERLGIRAEHLNMDQGRGLYRGKSGPEGNPKLVGLEQATKLSQKVVARALESVGFEAAMECPIALFAEALGTRINKFGEHLKLLADSYRKQCSAIELVKMLLKIEGFSNFTPLLDAIKDGSRNIVPQNHQQVHGIQSQMQPQQQSSIRIPQQVPRQIHQQVQQLIHTQNLAFQQHQQQQQHQQLQQQQQQQQQQLLQQQQQQQQQQQHPQQQQQLLQQQIRRRALSTPRPAMDIDKDRPLVQVKLENPPDLPIDNNAFNPINSRHPQMQLRQQQMAAAMSSFQSQPGGQFRQMGSLQMPSIQSQNMSMVRAPPVKVEGFSELMGGGGDSSSKHDSDESRLTSPSGK</sequence>
<feature type="compositionally biased region" description="Basic and acidic residues" evidence="2">
    <location>
        <begin position="612"/>
        <end position="621"/>
    </location>
</feature>
<keyword evidence="1" id="KW-0175">Coiled coil</keyword>
<dbReference type="Proteomes" id="UP001341840">
    <property type="component" value="Unassembled WGS sequence"/>
</dbReference>
<dbReference type="EMBL" id="JASCZI010001858">
    <property type="protein sequence ID" value="MED6115561.1"/>
    <property type="molecule type" value="Genomic_DNA"/>
</dbReference>
<feature type="region of interest" description="Disordered" evidence="2">
    <location>
        <begin position="600"/>
        <end position="628"/>
    </location>
</feature>
<evidence type="ECO:0000313" key="4">
    <source>
        <dbReference type="Proteomes" id="UP001341840"/>
    </source>
</evidence>
<comment type="caution">
    <text evidence="3">The sequence shown here is derived from an EMBL/GenBank/DDBJ whole genome shotgun (WGS) entry which is preliminary data.</text>
</comment>
<feature type="coiled-coil region" evidence="1">
    <location>
        <begin position="456"/>
        <end position="488"/>
    </location>
</feature>
<evidence type="ECO:0000256" key="1">
    <source>
        <dbReference type="SAM" id="Coils"/>
    </source>
</evidence>
<protein>
    <recommendedName>
        <fullName evidence="5">Bromodomain associated domain-containing protein</fullName>
    </recommendedName>
</protein>
<feature type="region of interest" description="Disordered" evidence="2">
    <location>
        <begin position="412"/>
        <end position="434"/>
    </location>
</feature>
<keyword evidence="4" id="KW-1185">Reference proteome</keyword>
<organism evidence="3 4">
    <name type="scientific">Stylosanthes scabra</name>
    <dbReference type="NCBI Taxonomy" id="79078"/>
    <lineage>
        <taxon>Eukaryota</taxon>
        <taxon>Viridiplantae</taxon>
        <taxon>Streptophyta</taxon>
        <taxon>Embryophyta</taxon>
        <taxon>Tracheophyta</taxon>
        <taxon>Spermatophyta</taxon>
        <taxon>Magnoliopsida</taxon>
        <taxon>eudicotyledons</taxon>
        <taxon>Gunneridae</taxon>
        <taxon>Pentapetalae</taxon>
        <taxon>rosids</taxon>
        <taxon>fabids</taxon>
        <taxon>Fabales</taxon>
        <taxon>Fabaceae</taxon>
        <taxon>Papilionoideae</taxon>
        <taxon>50 kb inversion clade</taxon>
        <taxon>dalbergioids sensu lato</taxon>
        <taxon>Dalbergieae</taxon>
        <taxon>Pterocarpus clade</taxon>
        <taxon>Stylosanthes</taxon>
    </lineage>
</organism>
<reference evidence="3 4" key="1">
    <citation type="journal article" date="2023" name="Plants (Basel)">
        <title>Bridging the Gap: Combining Genomics and Transcriptomics Approaches to Understand Stylosanthes scabra, an Orphan Legume from the Brazilian Caatinga.</title>
        <authorList>
            <person name="Ferreira-Neto J.R.C."/>
            <person name="da Silva M.D."/>
            <person name="Binneck E."/>
            <person name="de Melo N.F."/>
            <person name="da Silva R.H."/>
            <person name="de Melo A.L.T.M."/>
            <person name="Pandolfi V."/>
            <person name="Bustamante F.O."/>
            <person name="Brasileiro-Vidal A.C."/>
            <person name="Benko-Iseppon A.M."/>
        </authorList>
    </citation>
    <scope>NUCLEOTIDE SEQUENCE [LARGE SCALE GENOMIC DNA]</scope>
    <source>
        <tissue evidence="3">Leaves</tissue>
    </source>
</reference>
<feature type="compositionally biased region" description="Low complexity" evidence="2">
    <location>
        <begin position="417"/>
        <end position="434"/>
    </location>
</feature>
<name>A0ABU6QU29_9FABA</name>
<evidence type="ECO:0000256" key="2">
    <source>
        <dbReference type="SAM" id="MobiDB-lite"/>
    </source>
</evidence>
<evidence type="ECO:0008006" key="5">
    <source>
        <dbReference type="Google" id="ProtNLM"/>
    </source>
</evidence>
<gene>
    <name evidence="3" type="ORF">PIB30_091832</name>
</gene>
<evidence type="ECO:0000313" key="3">
    <source>
        <dbReference type="EMBL" id="MED6115561.1"/>
    </source>
</evidence>
<feature type="region of interest" description="Disordered" evidence="2">
    <location>
        <begin position="122"/>
        <end position="152"/>
    </location>
</feature>
<proteinExistence type="predicted"/>
<feature type="compositionally biased region" description="Low complexity" evidence="2">
    <location>
        <begin position="131"/>
        <end position="142"/>
    </location>
</feature>
<dbReference type="PANTHER" id="PTHR37604">
    <property type="entry name" value="TRANSCRIPTION INITIATION FACTOR TFIID SUBUNIT"/>
    <property type="match status" value="1"/>
</dbReference>